<dbReference type="HOGENOM" id="CLU_2641419_0_0_1"/>
<dbReference type="EMBL" id="KI392852">
    <property type="protein sequence ID" value="ERN10397.1"/>
    <property type="molecule type" value="Genomic_DNA"/>
</dbReference>
<evidence type="ECO:0000313" key="2">
    <source>
        <dbReference type="Proteomes" id="UP000017836"/>
    </source>
</evidence>
<proteinExistence type="predicted"/>
<dbReference type="Proteomes" id="UP000017836">
    <property type="component" value="Unassembled WGS sequence"/>
</dbReference>
<dbReference type="Gramene" id="ERN10397">
    <property type="protein sequence ID" value="ERN10397"/>
    <property type="gene ID" value="AMTR_s00026p00148090"/>
</dbReference>
<organism evidence="1 2">
    <name type="scientific">Amborella trichopoda</name>
    <dbReference type="NCBI Taxonomy" id="13333"/>
    <lineage>
        <taxon>Eukaryota</taxon>
        <taxon>Viridiplantae</taxon>
        <taxon>Streptophyta</taxon>
        <taxon>Embryophyta</taxon>
        <taxon>Tracheophyta</taxon>
        <taxon>Spermatophyta</taxon>
        <taxon>Magnoliopsida</taxon>
        <taxon>Amborellales</taxon>
        <taxon>Amborellaceae</taxon>
        <taxon>Amborella</taxon>
    </lineage>
</organism>
<gene>
    <name evidence="1" type="ORF">AMTR_s00026p00148090</name>
</gene>
<sequence>MQNQQKQQLQLGGCFLSSGGGSYNMQQGGCFLSSGGGSYNMQQGGCFLSSGDGSYNREVVEAATAPRLRGGGGCLSC</sequence>
<reference evidence="2" key="1">
    <citation type="journal article" date="2013" name="Science">
        <title>The Amborella genome and the evolution of flowering plants.</title>
        <authorList>
            <consortium name="Amborella Genome Project"/>
        </authorList>
    </citation>
    <scope>NUCLEOTIDE SEQUENCE [LARGE SCALE GENOMIC DNA]</scope>
</reference>
<keyword evidence="2" id="KW-1185">Reference proteome</keyword>
<name>W1PK79_AMBTC</name>
<protein>
    <submittedName>
        <fullName evidence="1">Uncharacterized protein</fullName>
    </submittedName>
</protein>
<accession>W1PK79</accession>
<evidence type="ECO:0000313" key="1">
    <source>
        <dbReference type="EMBL" id="ERN10397.1"/>
    </source>
</evidence>
<dbReference type="AlphaFoldDB" id="W1PK79"/>